<dbReference type="PANTHER" id="PTHR48475:SF2">
    <property type="entry name" value="RIBONUCLEASE H"/>
    <property type="match status" value="1"/>
</dbReference>
<gene>
    <name evidence="2" type="ORF">Tco_0799968</name>
</gene>
<dbReference type="SUPFAM" id="SSF56672">
    <property type="entry name" value="DNA/RNA polymerases"/>
    <property type="match status" value="1"/>
</dbReference>
<feature type="domain" description="Reverse transcriptase/retrotransposon-derived protein RNase H-like" evidence="1">
    <location>
        <begin position="9"/>
        <end position="89"/>
    </location>
</feature>
<dbReference type="Pfam" id="PF17919">
    <property type="entry name" value="RT_RNaseH_2"/>
    <property type="match status" value="1"/>
</dbReference>
<reference evidence="2" key="2">
    <citation type="submission" date="2022-01" db="EMBL/GenBank/DDBJ databases">
        <authorList>
            <person name="Yamashiro T."/>
            <person name="Shiraishi A."/>
            <person name="Satake H."/>
            <person name="Nakayama K."/>
        </authorList>
    </citation>
    <scope>NUCLEOTIDE SEQUENCE</scope>
</reference>
<dbReference type="Proteomes" id="UP001151760">
    <property type="component" value="Unassembled WGS sequence"/>
</dbReference>
<comment type="caution">
    <text evidence="2">The sequence shown here is derived from an EMBL/GenBank/DDBJ whole genome shotgun (WGS) entry which is preliminary data.</text>
</comment>
<dbReference type="GO" id="GO:0003964">
    <property type="term" value="F:RNA-directed DNA polymerase activity"/>
    <property type="evidence" value="ECO:0007669"/>
    <property type="project" value="UniProtKB-KW"/>
</dbReference>
<keyword evidence="2" id="KW-0808">Transferase</keyword>
<evidence type="ECO:0000313" key="2">
    <source>
        <dbReference type="EMBL" id="GJS93000.1"/>
    </source>
</evidence>
<organism evidence="2 3">
    <name type="scientific">Tanacetum coccineum</name>
    <dbReference type="NCBI Taxonomy" id="301880"/>
    <lineage>
        <taxon>Eukaryota</taxon>
        <taxon>Viridiplantae</taxon>
        <taxon>Streptophyta</taxon>
        <taxon>Embryophyta</taxon>
        <taxon>Tracheophyta</taxon>
        <taxon>Spermatophyta</taxon>
        <taxon>Magnoliopsida</taxon>
        <taxon>eudicotyledons</taxon>
        <taxon>Gunneridae</taxon>
        <taxon>Pentapetalae</taxon>
        <taxon>asterids</taxon>
        <taxon>campanulids</taxon>
        <taxon>Asterales</taxon>
        <taxon>Asteraceae</taxon>
        <taxon>Asteroideae</taxon>
        <taxon>Anthemideae</taxon>
        <taxon>Anthemidinae</taxon>
        <taxon>Tanacetum</taxon>
    </lineage>
</organism>
<dbReference type="InterPro" id="IPR043502">
    <property type="entry name" value="DNA/RNA_pol_sf"/>
</dbReference>
<accession>A0ABQ4ZRT2</accession>
<reference evidence="2" key="1">
    <citation type="journal article" date="2022" name="Int. J. Mol. Sci.">
        <title>Draft Genome of Tanacetum Coccineum: Genomic Comparison of Closely Related Tanacetum-Family Plants.</title>
        <authorList>
            <person name="Yamashiro T."/>
            <person name="Shiraishi A."/>
            <person name="Nakayama K."/>
            <person name="Satake H."/>
        </authorList>
    </citation>
    <scope>NUCLEOTIDE SEQUENCE</scope>
</reference>
<name>A0ABQ4ZRT2_9ASTR</name>
<keyword evidence="2" id="KW-0695">RNA-directed DNA polymerase</keyword>
<evidence type="ECO:0000313" key="3">
    <source>
        <dbReference type="Proteomes" id="UP001151760"/>
    </source>
</evidence>
<dbReference type="EMBL" id="BQNB010011623">
    <property type="protein sequence ID" value="GJS93000.1"/>
    <property type="molecule type" value="Genomic_DNA"/>
</dbReference>
<dbReference type="PANTHER" id="PTHR48475">
    <property type="entry name" value="RIBONUCLEASE H"/>
    <property type="match status" value="1"/>
</dbReference>
<protein>
    <submittedName>
        <fullName evidence="2">Reverse transcriptase domain-containing protein</fullName>
    </submittedName>
</protein>
<keyword evidence="2" id="KW-0548">Nucleotidyltransferase</keyword>
<evidence type="ECO:0000259" key="1">
    <source>
        <dbReference type="Pfam" id="PF17919"/>
    </source>
</evidence>
<sequence>MHKKSDFQWTAEAEAAFREMKKLIAGLPMLTTPKEWEELIMYLAAAEEAVSAVLMTEIDGKQVPIYFVSRALQGPKINYTPMEKLVLALDNPPVEHMEEDEKPSEPWILFTNGAVSIMLFEGWWQVDYTSLQGAQRRK</sequence>
<keyword evidence="3" id="KW-1185">Reference proteome</keyword>
<proteinExistence type="predicted"/>
<dbReference type="InterPro" id="IPR041577">
    <property type="entry name" value="RT_RNaseH_2"/>
</dbReference>